<reference evidence="3 4" key="1">
    <citation type="journal article" date="2016" name="Front. Microbiol.">
        <title>Comprehensive Phylogenetic Analysis of Bovine Non-aureus Staphylococci Species Based on Whole-Genome Sequencing.</title>
        <authorList>
            <person name="Naushad S."/>
            <person name="Barkema H.W."/>
            <person name="Luby C."/>
            <person name="Condas L.A."/>
            <person name="Nobrega D.B."/>
            <person name="Carson D.A."/>
            <person name="De Buck J."/>
        </authorList>
    </citation>
    <scope>NUCLEOTIDE SEQUENCE [LARGE SCALE GENOMIC DNA]</scope>
    <source>
        <strain evidence="3 4">SNUC 4554</strain>
    </source>
</reference>
<gene>
    <name evidence="3" type="ORF">BU112_12715</name>
</gene>
<dbReference type="GO" id="GO:0030288">
    <property type="term" value="C:outer membrane-bounded periplasmic space"/>
    <property type="evidence" value="ECO:0007669"/>
    <property type="project" value="TreeGrafter"/>
</dbReference>
<evidence type="ECO:0000313" key="3">
    <source>
        <dbReference type="EMBL" id="RIM97411.1"/>
    </source>
</evidence>
<comment type="similarity">
    <text evidence="1">Belongs to the 5'-nucleotidase family.</text>
</comment>
<dbReference type="AlphaFoldDB" id="A0A418ICM4"/>
<dbReference type="GO" id="GO:0000166">
    <property type="term" value="F:nucleotide binding"/>
    <property type="evidence" value="ECO:0007669"/>
    <property type="project" value="UniProtKB-KW"/>
</dbReference>
<keyword evidence="1" id="KW-0547">Nucleotide-binding</keyword>
<keyword evidence="4" id="KW-1185">Reference proteome</keyword>
<dbReference type="PRINTS" id="PR01607">
    <property type="entry name" value="APYRASEFAMLY"/>
</dbReference>
<dbReference type="SUPFAM" id="SSF56300">
    <property type="entry name" value="Metallo-dependent phosphatases"/>
    <property type="match status" value="1"/>
</dbReference>
<sequence>MKKSEKIAIDVITTSDMHSYFLNGDYSSNIYRAGTYVKKVREENDHVILLDSGGSLAGSLAAFYYAIVAPYKRHPMIKLMNAMQYDASGISPNEFKFGLSFFSRAVSLSRFPWLSANIEYKRTREPYFSTPYTIKEIEGVKIAIVGLTSDGLMEREHFEMEKDVQIEKTLLSSKRWIRFIHETEKPEFLIVIYHGGLNQLNKSANEHEQNVNEAEKLMQTLGVIDLLITGHQHQTFIGRNDKTVYVQAGQNAEQLIHVKIDFKKRTTSYELEDIQSQIIDLNEYQEDEDLLDLTFYDRKTVEHWSKEVLTTTDIDAKVGGLTDVITKPHKFTQLLHDSIRLAYDYDISCIHLPISGEKGLSGTITNEELYNAHPHPDIPIDLTIKGQQIKDILEYCYGHIEFSQGELSLTIVDETLCTFWQGIDYIIDMNKKPFNRVTLNNIRLDHMYRVSMTDYCYRNYRQYLEDAVIHETGEITMVELISRNLKNQEYQIQQKQTFEVII</sequence>
<dbReference type="Pfam" id="PF02872">
    <property type="entry name" value="5_nucleotid_C"/>
    <property type="match status" value="1"/>
</dbReference>
<dbReference type="OrthoDB" id="9775118at2"/>
<dbReference type="PANTHER" id="PTHR11575">
    <property type="entry name" value="5'-NUCLEOTIDASE-RELATED"/>
    <property type="match status" value="1"/>
</dbReference>
<dbReference type="InterPro" id="IPR036907">
    <property type="entry name" value="5'-Nucleotdase_C_sf"/>
</dbReference>
<dbReference type="GO" id="GO:0009166">
    <property type="term" value="P:nucleotide catabolic process"/>
    <property type="evidence" value="ECO:0007669"/>
    <property type="project" value="InterPro"/>
</dbReference>
<dbReference type="EMBL" id="QXUF01000120">
    <property type="protein sequence ID" value="RIM97411.1"/>
    <property type="molecule type" value="Genomic_DNA"/>
</dbReference>
<proteinExistence type="inferred from homology"/>
<accession>A0A418ICM4</accession>
<dbReference type="GeneID" id="79052406"/>
<comment type="caution">
    <text evidence="3">The sequence shown here is derived from an EMBL/GenBank/DDBJ whole genome shotgun (WGS) entry which is preliminary data.</text>
</comment>
<evidence type="ECO:0000313" key="4">
    <source>
        <dbReference type="Proteomes" id="UP000286317"/>
    </source>
</evidence>
<evidence type="ECO:0000256" key="1">
    <source>
        <dbReference type="RuleBase" id="RU362119"/>
    </source>
</evidence>
<organism evidence="3 4">
    <name type="scientific">Staphylococcus shinii</name>
    <dbReference type="NCBI Taxonomy" id="2912228"/>
    <lineage>
        <taxon>Bacteria</taxon>
        <taxon>Bacillati</taxon>
        <taxon>Bacillota</taxon>
        <taxon>Bacilli</taxon>
        <taxon>Bacillales</taxon>
        <taxon>Staphylococcaceae</taxon>
        <taxon>Staphylococcus</taxon>
    </lineage>
</organism>
<dbReference type="Gene3D" id="3.60.21.10">
    <property type="match status" value="1"/>
</dbReference>
<evidence type="ECO:0000259" key="2">
    <source>
        <dbReference type="Pfam" id="PF02872"/>
    </source>
</evidence>
<dbReference type="SUPFAM" id="SSF55816">
    <property type="entry name" value="5'-nucleotidase (syn. UDP-sugar hydrolase), C-terminal domain"/>
    <property type="match status" value="1"/>
</dbReference>
<dbReference type="Gene3D" id="3.90.780.10">
    <property type="entry name" value="5'-Nucleotidase, C-terminal domain"/>
    <property type="match status" value="1"/>
</dbReference>
<dbReference type="RefSeq" id="WP_039067719.1">
    <property type="nucleotide sequence ID" value="NZ_CP068712.1"/>
</dbReference>
<dbReference type="InterPro" id="IPR008334">
    <property type="entry name" value="5'-Nucleotdase_C"/>
</dbReference>
<dbReference type="GO" id="GO:0016787">
    <property type="term" value="F:hydrolase activity"/>
    <property type="evidence" value="ECO:0007669"/>
    <property type="project" value="UniProtKB-KW"/>
</dbReference>
<dbReference type="Proteomes" id="UP000286317">
    <property type="component" value="Unassembled WGS sequence"/>
</dbReference>
<keyword evidence="1" id="KW-0378">Hydrolase</keyword>
<dbReference type="InterPro" id="IPR029052">
    <property type="entry name" value="Metallo-depent_PP-like"/>
</dbReference>
<dbReference type="InterPro" id="IPR006179">
    <property type="entry name" value="5_nucleotidase/apyrase"/>
</dbReference>
<name>A0A418ICM4_9STAP</name>
<dbReference type="PANTHER" id="PTHR11575:SF6">
    <property type="entry name" value="2',3'-CYCLIC-NUCLEOTIDE 2'-PHOSPHODIESTERASE_3'-NUCLEOTIDASE"/>
    <property type="match status" value="1"/>
</dbReference>
<feature type="domain" description="5'-Nucleotidase C-terminal" evidence="2">
    <location>
        <begin position="326"/>
        <end position="456"/>
    </location>
</feature>
<protein>
    <submittedName>
        <fullName evidence="3">Bifunctional metallophosphatase/5'-nucleotidase</fullName>
    </submittedName>
</protein>